<evidence type="ECO:0000256" key="4">
    <source>
        <dbReference type="ARBA" id="ARBA00022597"/>
    </source>
</evidence>
<keyword evidence="10 12" id="KW-0472">Membrane</keyword>
<dbReference type="Pfam" id="PF00367">
    <property type="entry name" value="PTS_EIIB"/>
    <property type="match status" value="1"/>
</dbReference>
<keyword evidence="3" id="KW-1003">Cell membrane</keyword>
<reference evidence="16" key="1">
    <citation type="journal article" date="2019" name="Int. J. Syst. Evol. Microbiol.">
        <title>The Global Catalogue of Microorganisms (GCM) 10K type strain sequencing project: providing services to taxonomists for standard genome sequencing and annotation.</title>
        <authorList>
            <consortium name="The Broad Institute Genomics Platform"/>
            <consortium name="The Broad Institute Genome Sequencing Center for Infectious Disease"/>
            <person name="Wu L."/>
            <person name="Ma J."/>
        </authorList>
    </citation>
    <scope>NUCLEOTIDE SEQUENCE [LARGE SCALE GENOMIC DNA]</scope>
    <source>
        <strain evidence="16">JCM 30071</strain>
    </source>
</reference>
<feature type="transmembrane region" description="Helical" evidence="12">
    <location>
        <begin position="42"/>
        <end position="62"/>
    </location>
</feature>
<evidence type="ECO:0000256" key="11">
    <source>
        <dbReference type="PROSITE-ProRule" id="PRU00421"/>
    </source>
</evidence>
<keyword evidence="4" id="KW-0762">Sugar transport</keyword>
<evidence type="ECO:0000259" key="14">
    <source>
        <dbReference type="PROSITE" id="PS51103"/>
    </source>
</evidence>
<keyword evidence="16" id="KW-1185">Reference proteome</keyword>
<keyword evidence="5" id="KW-0808">Transferase</keyword>
<dbReference type="InterPro" id="IPR003352">
    <property type="entry name" value="PTS_EIIC"/>
</dbReference>
<protein>
    <submittedName>
        <fullName evidence="15">PTS acetylglucosamine transporter subunit IIB</fullName>
    </submittedName>
</protein>
<dbReference type="PANTHER" id="PTHR30009">
    <property type="entry name" value="CYTOCHROME C-TYPE SYNTHESIS PROTEIN AND PTS TRANSMEMBRANE COMPONENT"/>
    <property type="match status" value="1"/>
</dbReference>
<evidence type="ECO:0000313" key="16">
    <source>
        <dbReference type="Proteomes" id="UP000634435"/>
    </source>
</evidence>
<dbReference type="CDD" id="cd00212">
    <property type="entry name" value="PTS_IIB_glc"/>
    <property type="match status" value="1"/>
</dbReference>
<keyword evidence="6" id="KW-0598">Phosphotransferase system</keyword>
<dbReference type="Pfam" id="PF02378">
    <property type="entry name" value="PTS_EIIC"/>
    <property type="match status" value="1"/>
</dbReference>
<evidence type="ECO:0000256" key="12">
    <source>
        <dbReference type="SAM" id="Phobius"/>
    </source>
</evidence>
<dbReference type="InterPro" id="IPR001996">
    <property type="entry name" value="PTS_IIB_1"/>
</dbReference>
<dbReference type="PROSITE" id="PS51098">
    <property type="entry name" value="PTS_EIIB_TYPE_1"/>
    <property type="match status" value="1"/>
</dbReference>
<dbReference type="NCBIfam" id="TIGR00826">
    <property type="entry name" value="EIIB_glc"/>
    <property type="match status" value="1"/>
</dbReference>
<dbReference type="InterPro" id="IPR050429">
    <property type="entry name" value="PTS_Glucose_EIICBA"/>
</dbReference>
<comment type="subcellular location">
    <subcellularLocation>
        <location evidence="1">Cell membrane</location>
        <topology evidence="1">Multi-pass membrane protein</topology>
    </subcellularLocation>
</comment>
<dbReference type="InterPro" id="IPR013013">
    <property type="entry name" value="PTS_EIIC_1"/>
</dbReference>
<dbReference type="PROSITE" id="PS01035">
    <property type="entry name" value="PTS_EIIB_TYPE_1_CYS"/>
    <property type="match status" value="1"/>
</dbReference>
<dbReference type="PANTHER" id="PTHR30009:SF4">
    <property type="entry name" value="PTS SYSTEM N-ACETYLGLUCOSAMINE-SPECIFIC EIICBA COMPONENT"/>
    <property type="match status" value="1"/>
</dbReference>
<comment type="caution">
    <text evidence="15">The sequence shown here is derived from an EMBL/GenBank/DDBJ whole genome shotgun (WGS) entry which is preliminary data.</text>
</comment>
<dbReference type="Proteomes" id="UP000634435">
    <property type="component" value="Unassembled WGS sequence"/>
</dbReference>
<name>A0ABQ2DI89_9BACI</name>
<dbReference type="Gene3D" id="3.30.1360.60">
    <property type="entry name" value="Glucose permease domain IIB"/>
    <property type="match status" value="1"/>
</dbReference>
<feature type="domain" description="PTS EIIC type-1" evidence="14">
    <location>
        <begin position="1"/>
        <end position="366"/>
    </location>
</feature>
<evidence type="ECO:0000256" key="3">
    <source>
        <dbReference type="ARBA" id="ARBA00022475"/>
    </source>
</evidence>
<dbReference type="PROSITE" id="PS51103">
    <property type="entry name" value="PTS_EIIC_TYPE_1"/>
    <property type="match status" value="1"/>
</dbReference>
<evidence type="ECO:0000256" key="6">
    <source>
        <dbReference type="ARBA" id="ARBA00022683"/>
    </source>
</evidence>
<dbReference type="InterPro" id="IPR036878">
    <property type="entry name" value="Glu_permease_IIB"/>
</dbReference>
<feature type="transmembrane region" description="Helical" evidence="12">
    <location>
        <begin position="288"/>
        <end position="307"/>
    </location>
</feature>
<accession>A0ABQ2DI89</accession>
<feature type="transmembrane region" description="Helical" evidence="12">
    <location>
        <begin position="159"/>
        <end position="178"/>
    </location>
</feature>
<evidence type="ECO:0000256" key="10">
    <source>
        <dbReference type="ARBA" id="ARBA00023136"/>
    </source>
</evidence>
<evidence type="ECO:0000313" key="15">
    <source>
        <dbReference type="EMBL" id="GGJ58219.1"/>
    </source>
</evidence>
<keyword evidence="2" id="KW-0813">Transport</keyword>
<sequence>MRRFMQKLGKSMLIPIVAMPIAGILFRISAPDLLDLPLFQAAGVIFNNMDILIAIGIAMGLAKTKDRGIPALTGFLAISVLNEGLALMNPDLNMSVFGGVLSGLIAAFIYNRFKNTQLPNIFSFFGGEKFPITMIILTMIPVAGIFTFIWPYAQAGIDFFAQSLVGLGALGVFIFGFLNRFLLPFGLHHVLNTYIYFGLGSYETPSGEVVTGEITRFLNGDPTAGYFLGGFFIVMIFGIPAIALAITRAAKKKKKQETKALMSSGSLTSVVAGLTEPIEFTFIFTSPLLYFIHSVYTGLAGATLYLLHVRHGFSWGGSIIDYGLNLGIAENGLLLLPIGLAFGVLYYITFYTIIVKRNIKVIGREDDVAFSEESEEREQELSLSHSKYEYMAKKILENVGGKENITDYENCMTRLRLVLADASIINEEKIKQTGAHGVVKVDDQHVQIVVGPEVSNVYQEFKKLIEI</sequence>
<feature type="active site" description="Phosphocysteine intermediate; for EIIB activity" evidence="11">
    <location>
        <position position="411"/>
    </location>
</feature>
<dbReference type="SUPFAM" id="SSF55604">
    <property type="entry name" value="Glucose permease domain IIB"/>
    <property type="match status" value="1"/>
</dbReference>
<evidence type="ECO:0000256" key="1">
    <source>
        <dbReference type="ARBA" id="ARBA00004651"/>
    </source>
</evidence>
<feature type="transmembrane region" description="Helical" evidence="12">
    <location>
        <begin position="132"/>
        <end position="153"/>
    </location>
</feature>
<evidence type="ECO:0000259" key="13">
    <source>
        <dbReference type="PROSITE" id="PS51098"/>
    </source>
</evidence>
<proteinExistence type="predicted"/>
<evidence type="ECO:0000256" key="7">
    <source>
        <dbReference type="ARBA" id="ARBA00022692"/>
    </source>
</evidence>
<feature type="transmembrane region" description="Helical" evidence="12">
    <location>
        <begin position="12"/>
        <end position="30"/>
    </location>
</feature>
<evidence type="ECO:0000256" key="9">
    <source>
        <dbReference type="ARBA" id="ARBA00022989"/>
    </source>
</evidence>
<keyword evidence="7 12" id="KW-0812">Transmembrane</keyword>
<feature type="transmembrane region" description="Helical" evidence="12">
    <location>
        <begin position="224"/>
        <end position="246"/>
    </location>
</feature>
<evidence type="ECO:0000256" key="8">
    <source>
        <dbReference type="ARBA" id="ARBA00022777"/>
    </source>
</evidence>
<dbReference type="EMBL" id="BMPN01000003">
    <property type="protein sequence ID" value="GGJ58219.1"/>
    <property type="molecule type" value="Genomic_DNA"/>
</dbReference>
<organism evidence="15 16">
    <name type="scientific">Virgibacillus kapii</name>
    <dbReference type="NCBI Taxonomy" id="1638645"/>
    <lineage>
        <taxon>Bacteria</taxon>
        <taxon>Bacillati</taxon>
        <taxon>Bacillota</taxon>
        <taxon>Bacilli</taxon>
        <taxon>Bacillales</taxon>
        <taxon>Bacillaceae</taxon>
        <taxon>Virgibacillus</taxon>
    </lineage>
</organism>
<dbReference type="InterPro" id="IPR018113">
    <property type="entry name" value="PTrfase_EIIB_Cys"/>
</dbReference>
<feature type="transmembrane region" description="Helical" evidence="12">
    <location>
        <begin position="334"/>
        <end position="354"/>
    </location>
</feature>
<keyword evidence="8" id="KW-0418">Kinase</keyword>
<feature type="transmembrane region" description="Helical" evidence="12">
    <location>
        <begin position="94"/>
        <end position="111"/>
    </location>
</feature>
<gene>
    <name evidence="15" type="primary">nagE</name>
    <name evidence="15" type="ORF">GCM10007111_20390</name>
</gene>
<feature type="domain" description="PTS EIIB type-1" evidence="13">
    <location>
        <begin position="389"/>
        <end position="467"/>
    </location>
</feature>
<evidence type="ECO:0000256" key="2">
    <source>
        <dbReference type="ARBA" id="ARBA00022448"/>
    </source>
</evidence>
<evidence type="ECO:0000256" key="5">
    <source>
        <dbReference type="ARBA" id="ARBA00022679"/>
    </source>
</evidence>
<dbReference type="RefSeq" id="WP_188942994.1">
    <property type="nucleotide sequence ID" value="NZ_BMPN01000003.1"/>
</dbReference>
<keyword evidence="9 12" id="KW-1133">Transmembrane helix</keyword>